<keyword evidence="7" id="KW-0653">Protein transport</keyword>
<comment type="subcellular location">
    <subcellularLocation>
        <location evidence="1">Cell inner membrane</location>
        <topology evidence="1">Single-pass membrane protein</topology>
        <orientation evidence="1">Periplasmic side</orientation>
    </subcellularLocation>
</comment>
<dbReference type="Pfam" id="PF07661">
    <property type="entry name" value="MORN_2"/>
    <property type="match status" value="2"/>
</dbReference>
<dbReference type="Gene3D" id="3.90.930.1">
    <property type="match status" value="1"/>
</dbReference>
<evidence type="ECO:0000256" key="6">
    <source>
        <dbReference type="ARBA" id="ARBA00022692"/>
    </source>
</evidence>
<evidence type="ECO:0000259" key="11">
    <source>
        <dbReference type="PROSITE" id="PS52015"/>
    </source>
</evidence>
<reference evidence="12 13" key="1">
    <citation type="submission" date="2021-03" db="EMBL/GenBank/DDBJ databases">
        <title>Assistant Professor.</title>
        <authorList>
            <person name="Huq M.A."/>
        </authorList>
    </citation>
    <scope>NUCLEOTIDE SEQUENCE [LARGE SCALE GENOMIC DNA]</scope>
    <source>
        <strain evidence="12 13">MAH-29</strain>
    </source>
</reference>
<dbReference type="RefSeq" id="WP_209140095.1">
    <property type="nucleotide sequence ID" value="NZ_JAGHKO010000004.1"/>
</dbReference>
<keyword evidence="10" id="KW-0732">Signal</keyword>
<comment type="caution">
    <text evidence="12">The sequence shown here is derived from an EMBL/GenBank/DDBJ whole genome shotgun (WGS) entry which is preliminary data.</text>
</comment>
<evidence type="ECO:0000256" key="9">
    <source>
        <dbReference type="ARBA" id="ARBA00023136"/>
    </source>
</evidence>
<keyword evidence="5" id="KW-0997">Cell inner membrane</keyword>
<keyword evidence="3" id="KW-0813">Transport</keyword>
<keyword evidence="4" id="KW-1003">Cell membrane</keyword>
<dbReference type="PANTHER" id="PTHR33446:SF2">
    <property type="entry name" value="PROTEIN TONB"/>
    <property type="match status" value="1"/>
</dbReference>
<dbReference type="Pfam" id="PF03544">
    <property type="entry name" value="TonB_C"/>
    <property type="match status" value="1"/>
</dbReference>
<evidence type="ECO:0000256" key="4">
    <source>
        <dbReference type="ARBA" id="ARBA00022475"/>
    </source>
</evidence>
<dbReference type="PROSITE" id="PS52015">
    <property type="entry name" value="TONB_CTD"/>
    <property type="match status" value="1"/>
</dbReference>
<dbReference type="InterPro" id="IPR011652">
    <property type="entry name" value="MORN_2"/>
</dbReference>
<evidence type="ECO:0000256" key="5">
    <source>
        <dbReference type="ARBA" id="ARBA00022519"/>
    </source>
</evidence>
<dbReference type="Gene3D" id="3.30.1150.10">
    <property type="match status" value="1"/>
</dbReference>
<evidence type="ECO:0000313" key="13">
    <source>
        <dbReference type="Proteomes" id="UP000677244"/>
    </source>
</evidence>
<evidence type="ECO:0000256" key="3">
    <source>
        <dbReference type="ARBA" id="ARBA00022448"/>
    </source>
</evidence>
<dbReference type="SUPFAM" id="SSF82185">
    <property type="entry name" value="Histone H3 K4-specific methyltransferase SET7/9 N-terminal domain"/>
    <property type="match status" value="1"/>
</dbReference>
<keyword evidence="13" id="KW-1185">Reference proteome</keyword>
<dbReference type="Proteomes" id="UP000677244">
    <property type="component" value="Unassembled WGS sequence"/>
</dbReference>
<feature type="signal peptide" evidence="10">
    <location>
        <begin position="1"/>
        <end position="19"/>
    </location>
</feature>
<keyword evidence="8" id="KW-1133">Transmembrane helix</keyword>
<proteinExistence type="inferred from homology"/>
<dbReference type="SUPFAM" id="SSF74653">
    <property type="entry name" value="TolA/TonB C-terminal domain"/>
    <property type="match status" value="1"/>
</dbReference>
<evidence type="ECO:0000256" key="10">
    <source>
        <dbReference type="SAM" id="SignalP"/>
    </source>
</evidence>
<protein>
    <submittedName>
        <fullName evidence="12">TonB family protein</fullName>
    </submittedName>
</protein>
<dbReference type="NCBIfam" id="TIGR01352">
    <property type="entry name" value="tonB_Cterm"/>
    <property type="match status" value="1"/>
</dbReference>
<gene>
    <name evidence="12" type="ORF">J7I42_17295</name>
</gene>
<sequence length="248" mass="28663">MKHLIFLLFLAATTLPLFAQRITETQYFDKNDDSTRKENAVTYSLTTYTDSSKKVYTVKKYSIKGQLQSDFSFRTYGVQVKYDGNYIVYHDNGHLKIKGAYIRDRLQGELTSWYANGQIKRKDEYVMDSLIRGHCYTATGKDTTWFPFDVGFTYGNGLQELFQFFGKNIHYPINSLKLGIQGDVHILFTIEKNGTVSHEQVRKSVNEEIDAEALRIFRVLPPNWKPTLKDGEPQRQQAILPVSFRVEG</sequence>
<dbReference type="InterPro" id="IPR006260">
    <property type="entry name" value="TonB/TolA_C"/>
</dbReference>
<keyword evidence="6" id="KW-0812">Transmembrane</keyword>
<evidence type="ECO:0000313" key="12">
    <source>
        <dbReference type="EMBL" id="MBO9202043.1"/>
    </source>
</evidence>
<name>A0ABS3YVY2_9BACT</name>
<evidence type="ECO:0000256" key="1">
    <source>
        <dbReference type="ARBA" id="ARBA00004383"/>
    </source>
</evidence>
<keyword evidence="9" id="KW-0472">Membrane</keyword>
<feature type="domain" description="TonB C-terminal" evidence="11">
    <location>
        <begin position="156"/>
        <end position="248"/>
    </location>
</feature>
<evidence type="ECO:0000256" key="8">
    <source>
        <dbReference type="ARBA" id="ARBA00022989"/>
    </source>
</evidence>
<feature type="chain" id="PRO_5045599338" evidence="10">
    <location>
        <begin position="20"/>
        <end position="248"/>
    </location>
</feature>
<comment type="similarity">
    <text evidence="2">Belongs to the TonB family.</text>
</comment>
<evidence type="ECO:0000256" key="7">
    <source>
        <dbReference type="ARBA" id="ARBA00022927"/>
    </source>
</evidence>
<accession>A0ABS3YVY2</accession>
<dbReference type="PANTHER" id="PTHR33446">
    <property type="entry name" value="PROTEIN TONB-RELATED"/>
    <property type="match status" value="1"/>
</dbReference>
<dbReference type="InterPro" id="IPR037682">
    <property type="entry name" value="TonB_C"/>
</dbReference>
<dbReference type="EMBL" id="JAGHKO010000004">
    <property type="protein sequence ID" value="MBO9202043.1"/>
    <property type="molecule type" value="Genomic_DNA"/>
</dbReference>
<organism evidence="12 13">
    <name type="scientific">Niastella soli</name>
    <dbReference type="NCBI Taxonomy" id="2821487"/>
    <lineage>
        <taxon>Bacteria</taxon>
        <taxon>Pseudomonadati</taxon>
        <taxon>Bacteroidota</taxon>
        <taxon>Chitinophagia</taxon>
        <taxon>Chitinophagales</taxon>
        <taxon>Chitinophagaceae</taxon>
        <taxon>Niastella</taxon>
    </lineage>
</organism>
<dbReference type="InterPro" id="IPR051045">
    <property type="entry name" value="TonB-dependent_transducer"/>
</dbReference>
<evidence type="ECO:0000256" key="2">
    <source>
        <dbReference type="ARBA" id="ARBA00006555"/>
    </source>
</evidence>